<dbReference type="InterPro" id="IPR011706">
    <property type="entry name" value="Cu-oxidase_C"/>
</dbReference>
<evidence type="ECO:0000256" key="4">
    <source>
        <dbReference type="ARBA" id="ARBA00022737"/>
    </source>
</evidence>
<evidence type="ECO:0000256" key="7">
    <source>
        <dbReference type="ARBA" id="ARBA00023180"/>
    </source>
</evidence>
<evidence type="ECO:0000256" key="1">
    <source>
        <dbReference type="ARBA" id="ARBA00010609"/>
    </source>
</evidence>
<feature type="chain" id="PRO_5018657209" evidence="8">
    <location>
        <begin position="23"/>
        <end position="558"/>
    </location>
</feature>
<accession>A0A3Q3VIQ4</accession>
<feature type="domain" description="Plastocyanin-like" evidence="10">
    <location>
        <begin position="88"/>
        <end position="194"/>
    </location>
</feature>
<keyword evidence="5" id="KW-0560">Oxidoreductase</keyword>
<evidence type="ECO:0000256" key="3">
    <source>
        <dbReference type="ARBA" id="ARBA00022729"/>
    </source>
</evidence>
<protein>
    <submittedName>
        <fullName evidence="11">Uncharacterized protein</fullName>
    </submittedName>
</protein>
<name>A0A3Q3VIQ4_MOLML</name>
<dbReference type="Pfam" id="PF07732">
    <property type="entry name" value="Cu-oxidase_3"/>
    <property type="match status" value="2"/>
</dbReference>
<keyword evidence="3 8" id="KW-0732">Signal</keyword>
<sequence>MEPSAGLFAACLLFLLCSSVQGKGGVERVYYYNPCFLFVLLDCYPRHASTFLLKAPHLIGGVYKKAMFREYTDATFTHMAPRPAWLGFLGPILRAEVDDTIVVYVKNFASRNYSMHPHGIFYEKDAEGALYPDATPNKWKVDDSIPPGGSYEYRWVVRPEFAPTDDDANCLTWVYHSHVDAPYDISSGLIGALLTCKKGKSESGRNDVDQDVVVMFTVVDENMSWYLEDNIQTCSDPAGVDREDPDFNESNLMHAINGYMFGNLPGIELCQGQTVAWHLFGMGNEVDIHSAFFHGNTLLDRGHRTDVLSLFPATFVTAQMVPKATGKWLLACQVNDHLDAGMQAFYVVHSCNSDEGSTAMGGVVRNYYLAAEKILWDYAPSGKDLINNISLTDPDSASEVFFGTDGGRIGGRYMKVIYREYTDSTFTTAKSHSKHLGLLGPVLRAEEGDTLKVTFINKAKANYSIHPHGLYYEKRFQGRVYKPGSHVGPGENFTYIWQVVEGPSPTDSPCIPYLYYSATKPVLDTNAGLVGPLLVCKKGVLGENGMQGTYSLQTQWHK</sequence>
<keyword evidence="7" id="KW-0325">Glycoprotein</keyword>
<dbReference type="InterPro" id="IPR008972">
    <property type="entry name" value="Cupredoxin"/>
</dbReference>
<dbReference type="SUPFAM" id="SSF49503">
    <property type="entry name" value="Cupredoxins"/>
    <property type="match status" value="3"/>
</dbReference>
<evidence type="ECO:0000256" key="6">
    <source>
        <dbReference type="ARBA" id="ARBA00023157"/>
    </source>
</evidence>
<dbReference type="Pfam" id="PF07731">
    <property type="entry name" value="Cu-oxidase_2"/>
    <property type="match status" value="1"/>
</dbReference>
<dbReference type="GO" id="GO:0006826">
    <property type="term" value="P:iron ion transport"/>
    <property type="evidence" value="ECO:0007669"/>
    <property type="project" value="TreeGrafter"/>
</dbReference>
<dbReference type="GO" id="GO:0016491">
    <property type="term" value="F:oxidoreductase activity"/>
    <property type="evidence" value="ECO:0007669"/>
    <property type="project" value="UniProtKB-KW"/>
</dbReference>
<dbReference type="InterPro" id="IPR033138">
    <property type="entry name" value="Cu_oxidase_CS"/>
</dbReference>
<dbReference type="FunFam" id="2.60.40.420:FF:000009">
    <property type="entry name" value="Ceruloplasmin"/>
    <property type="match status" value="1"/>
</dbReference>
<feature type="signal peptide" evidence="8">
    <location>
        <begin position="1"/>
        <end position="22"/>
    </location>
</feature>
<dbReference type="Proteomes" id="UP000261620">
    <property type="component" value="Unplaced"/>
</dbReference>
<dbReference type="OMA" id="CHILLIT"/>
<feature type="domain" description="Plastocyanin-like" evidence="9">
    <location>
        <begin position="253"/>
        <end position="348"/>
    </location>
</feature>
<evidence type="ECO:0000256" key="8">
    <source>
        <dbReference type="SAM" id="SignalP"/>
    </source>
</evidence>
<keyword evidence="6" id="KW-1015">Disulfide bond</keyword>
<dbReference type="PROSITE" id="PS00079">
    <property type="entry name" value="MULTICOPPER_OXIDASE1"/>
    <property type="match status" value="1"/>
</dbReference>
<reference evidence="11" key="1">
    <citation type="submission" date="2025-08" db="UniProtKB">
        <authorList>
            <consortium name="Ensembl"/>
        </authorList>
    </citation>
    <scope>IDENTIFICATION</scope>
</reference>
<dbReference type="FunFam" id="2.60.40.420:FF:000028">
    <property type="entry name" value="Ceruloplasmin"/>
    <property type="match status" value="1"/>
</dbReference>
<dbReference type="InterPro" id="IPR045087">
    <property type="entry name" value="Cu-oxidase_fam"/>
</dbReference>
<evidence type="ECO:0000313" key="11">
    <source>
        <dbReference type="Ensembl" id="ENSMMOP00000000501.1"/>
    </source>
</evidence>
<dbReference type="Ensembl" id="ENSMMOT00000000508.1">
    <property type="protein sequence ID" value="ENSMMOP00000000501.1"/>
    <property type="gene ID" value="ENSMMOG00000000426.1"/>
</dbReference>
<dbReference type="GO" id="GO:0005507">
    <property type="term" value="F:copper ion binding"/>
    <property type="evidence" value="ECO:0007669"/>
    <property type="project" value="InterPro"/>
</dbReference>
<dbReference type="PANTHER" id="PTHR11709">
    <property type="entry name" value="MULTI-COPPER OXIDASE"/>
    <property type="match status" value="1"/>
</dbReference>
<evidence type="ECO:0000313" key="12">
    <source>
        <dbReference type="Proteomes" id="UP000261620"/>
    </source>
</evidence>
<dbReference type="GO" id="GO:0005886">
    <property type="term" value="C:plasma membrane"/>
    <property type="evidence" value="ECO:0007669"/>
    <property type="project" value="TreeGrafter"/>
</dbReference>
<evidence type="ECO:0000259" key="9">
    <source>
        <dbReference type="Pfam" id="PF07731"/>
    </source>
</evidence>
<dbReference type="AlphaFoldDB" id="A0A3Q3VIQ4"/>
<dbReference type="InterPro" id="IPR011707">
    <property type="entry name" value="Cu-oxidase-like_N"/>
</dbReference>
<proteinExistence type="inferred from homology"/>
<evidence type="ECO:0000256" key="5">
    <source>
        <dbReference type="ARBA" id="ARBA00023002"/>
    </source>
</evidence>
<evidence type="ECO:0000259" key="10">
    <source>
        <dbReference type="Pfam" id="PF07732"/>
    </source>
</evidence>
<keyword evidence="2" id="KW-0479">Metal-binding</keyword>
<dbReference type="STRING" id="94237.ENSMMOP00000000501"/>
<evidence type="ECO:0000256" key="2">
    <source>
        <dbReference type="ARBA" id="ARBA00022723"/>
    </source>
</evidence>
<comment type="similarity">
    <text evidence="1">Belongs to the multicopper oxidase family.</text>
</comment>
<keyword evidence="4" id="KW-0677">Repeat</keyword>
<keyword evidence="12" id="KW-1185">Reference proteome</keyword>
<reference evidence="11" key="2">
    <citation type="submission" date="2025-09" db="UniProtKB">
        <authorList>
            <consortium name="Ensembl"/>
        </authorList>
    </citation>
    <scope>IDENTIFICATION</scope>
</reference>
<feature type="domain" description="Plastocyanin-like" evidence="10">
    <location>
        <begin position="438"/>
        <end position="536"/>
    </location>
</feature>
<organism evidence="11 12">
    <name type="scientific">Mola mola</name>
    <name type="common">Ocean sunfish</name>
    <name type="synonym">Tetraodon mola</name>
    <dbReference type="NCBI Taxonomy" id="94237"/>
    <lineage>
        <taxon>Eukaryota</taxon>
        <taxon>Metazoa</taxon>
        <taxon>Chordata</taxon>
        <taxon>Craniata</taxon>
        <taxon>Vertebrata</taxon>
        <taxon>Euteleostomi</taxon>
        <taxon>Actinopterygii</taxon>
        <taxon>Neopterygii</taxon>
        <taxon>Teleostei</taxon>
        <taxon>Neoteleostei</taxon>
        <taxon>Acanthomorphata</taxon>
        <taxon>Eupercaria</taxon>
        <taxon>Tetraodontiformes</taxon>
        <taxon>Molidae</taxon>
        <taxon>Mola</taxon>
    </lineage>
</organism>
<dbReference type="Gene3D" id="2.60.40.420">
    <property type="entry name" value="Cupredoxins - blue copper proteins"/>
    <property type="match status" value="2"/>
</dbReference>
<dbReference type="PANTHER" id="PTHR11709:SF504">
    <property type="entry name" value="PLASTOCYANIN-LIKE DOMAIN-CONTAINING PROTEIN"/>
    <property type="match status" value="1"/>
</dbReference>